<proteinExistence type="predicted"/>
<evidence type="ECO:0000313" key="2">
    <source>
        <dbReference type="Proteomes" id="UP000247409"/>
    </source>
</evidence>
<dbReference type="EMBL" id="NBIV01000030">
    <property type="protein sequence ID" value="PXF47010.1"/>
    <property type="molecule type" value="Genomic_DNA"/>
</dbReference>
<sequence length="167" mass="19348">MPQVGENWVSPDTEFDHRRLPERTPISRRRIVLPSPVDEYVAAAAEWFDASRFSAIRVRPSIGYRAGNKRLRDGAWEARWGHMRIRVNDGPHLNAVRTELAVSVDMPWVRCAQERDYQHRLSVILSRLRDQYDSTTDTEPFPPPGHNLLALVAWRAPLDGFYLTCER</sequence>
<organism evidence="1 2">
    <name type="scientific">Gracilariopsis chorda</name>
    <dbReference type="NCBI Taxonomy" id="448386"/>
    <lineage>
        <taxon>Eukaryota</taxon>
        <taxon>Rhodophyta</taxon>
        <taxon>Florideophyceae</taxon>
        <taxon>Rhodymeniophycidae</taxon>
        <taxon>Gracilariales</taxon>
        <taxon>Gracilariaceae</taxon>
        <taxon>Gracilariopsis</taxon>
    </lineage>
</organism>
<protein>
    <submittedName>
        <fullName evidence="1">Uncharacterized protein</fullName>
    </submittedName>
</protein>
<comment type="caution">
    <text evidence="1">The sequence shown here is derived from an EMBL/GenBank/DDBJ whole genome shotgun (WGS) entry which is preliminary data.</text>
</comment>
<dbReference type="Proteomes" id="UP000247409">
    <property type="component" value="Unassembled WGS sequence"/>
</dbReference>
<name>A0A2V3J0W0_9FLOR</name>
<keyword evidence="2" id="KW-1185">Reference proteome</keyword>
<reference evidence="1 2" key="1">
    <citation type="journal article" date="2018" name="Mol. Biol. Evol.">
        <title>Analysis of the draft genome of the red seaweed Gracilariopsis chorda provides insights into genome size evolution in Rhodophyta.</title>
        <authorList>
            <person name="Lee J."/>
            <person name="Yang E.C."/>
            <person name="Graf L."/>
            <person name="Yang J.H."/>
            <person name="Qiu H."/>
            <person name="Zel Zion U."/>
            <person name="Chan C.X."/>
            <person name="Stephens T.G."/>
            <person name="Weber A.P.M."/>
            <person name="Boo G.H."/>
            <person name="Boo S.M."/>
            <person name="Kim K.M."/>
            <person name="Shin Y."/>
            <person name="Jung M."/>
            <person name="Lee S.J."/>
            <person name="Yim H.S."/>
            <person name="Lee J.H."/>
            <person name="Bhattacharya D."/>
            <person name="Yoon H.S."/>
        </authorList>
    </citation>
    <scope>NUCLEOTIDE SEQUENCE [LARGE SCALE GENOMIC DNA]</scope>
    <source>
        <strain evidence="1 2">SKKU-2015</strain>
        <tissue evidence="1">Whole body</tissue>
    </source>
</reference>
<dbReference type="AlphaFoldDB" id="A0A2V3J0W0"/>
<evidence type="ECO:0000313" key="1">
    <source>
        <dbReference type="EMBL" id="PXF47010.1"/>
    </source>
</evidence>
<gene>
    <name evidence="1" type="ORF">BWQ96_03200</name>
</gene>
<accession>A0A2V3J0W0</accession>